<gene>
    <name evidence="1" type="ORF">BFP71_07025</name>
</gene>
<organism evidence="1 2">
    <name type="scientific">Roseivirga misakiensis</name>
    <dbReference type="NCBI Taxonomy" id="1563681"/>
    <lineage>
        <taxon>Bacteria</taxon>
        <taxon>Pseudomonadati</taxon>
        <taxon>Bacteroidota</taxon>
        <taxon>Cytophagia</taxon>
        <taxon>Cytophagales</taxon>
        <taxon>Roseivirgaceae</taxon>
        <taxon>Roseivirga</taxon>
    </lineage>
</organism>
<dbReference type="AlphaFoldDB" id="A0A1E5T3A1"/>
<protein>
    <submittedName>
        <fullName evidence="1">Uncharacterized protein</fullName>
    </submittedName>
</protein>
<sequence length="121" mass="13905">MKSPIQISNIKKSLFFLMGILVAVFVVSQEIVDYHCTQICEQIESTEEESNDKPDQDVVYSLTTQVLLPANILQIEPFQAVFIGEVIREKEEKRVFLPEISLHDSPHYRTLFRNIQSPNAP</sequence>
<comment type="caution">
    <text evidence="1">The sequence shown here is derived from an EMBL/GenBank/DDBJ whole genome shotgun (WGS) entry which is preliminary data.</text>
</comment>
<dbReference type="OrthoDB" id="981799at2"/>
<dbReference type="RefSeq" id="WP_069834781.1">
    <property type="nucleotide sequence ID" value="NZ_MDGQ01000004.1"/>
</dbReference>
<accession>A0A1E5T3A1</accession>
<evidence type="ECO:0000313" key="2">
    <source>
        <dbReference type="Proteomes" id="UP000095552"/>
    </source>
</evidence>
<dbReference type="EMBL" id="MDGQ01000004">
    <property type="protein sequence ID" value="OEK05863.1"/>
    <property type="molecule type" value="Genomic_DNA"/>
</dbReference>
<dbReference type="STRING" id="1563681.BFP71_07025"/>
<proteinExistence type="predicted"/>
<reference evidence="1 2" key="1">
    <citation type="submission" date="2016-08" db="EMBL/GenBank/DDBJ databases">
        <title>Draft genome of Fabibacter sp. strain SK-8.</title>
        <authorList>
            <person name="Wong S.-K."/>
            <person name="Hamasaki K."/>
            <person name="Yoshizawa S."/>
        </authorList>
    </citation>
    <scope>NUCLEOTIDE SEQUENCE [LARGE SCALE GENOMIC DNA]</scope>
    <source>
        <strain evidence="1 2">SK-8</strain>
    </source>
</reference>
<keyword evidence="2" id="KW-1185">Reference proteome</keyword>
<evidence type="ECO:0000313" key="1">
    <source>
        <dbReference type="EMBL" id="OEK05863.1"/>
    </source>
</evidence>
<dbReference type="Proteomes" id="UP000095552">
    <property type="component" value="Unassembled WGS sequence"/>
</dbReference>
<name>A0A1E5T3A1_9BACT</name>